<dbReference type="InterPro" id="IPR018253">
    <property type="entry name" value="DnaJ_domain_CS"/>
</dbReference>
<dbReference type="SMART" id="SM00271">
    <property type="entry name" value="DnaJ"/>
    <property type="match status" value="1"/>
</dbReference>
<reference evidence="2 3" key="1">
    <citation type="submission" date="2024-05" db="EMBL/GenBank/DDBJ databases">
        <title>Haplotype-resolved chromosome-level genome assembly of Huyou (Citrus changshanensis).</title>
        <authorList>
            <person name="Miao C."/>
            <person name="Chen W."/>
            <person name="Wu Y."/>
            <person name="Wang L."/>
            <person name="Zhao S."/>
            <person name="Grierson D."/>
            <person name="Xu C."/>
            <person name="Chen K."/>
        </authorList>
    </citation>
    <scope>NUCLEOTIDE SEQUENCE [LARGE SCALE GENOMIC DNA]</scope>
    <source>
        <strain evidence="2">01-14</strain>
        <tissue evidence="2">Leaf</tissue>
    </source>
</reference>
<proteinExistence type="predicted"/>
<dbReference type="InterPro" id="IPR001623">
    <property type="entry name" value="DnaJ_domain"/>
</dbReference>
<keyword evidence="3" id="KW-1185">Reference proteome</keyword>
<comment type="caution">
    <text evidence="2">The sequence shown here is derived from an EMBL/GenBank/DDBJ whole genome shotgun (WGS) entry which is preliminary data.</text>
</comment>
<evidence type="ECO:0000259" key="1">
    <source>
        <dbReference type="PROSITE" id="PS50076"/>
    </source>
</evidence>
<gene>
    <name evidence="2" type="ORF">WN944_006973</name>
</gene>
<evidence type="ECO:0000313" key="2">
    <source>
        <dbReference type="EMBL" id="KAK9214970.1"/>
    </source>
</evidence>
<dbReference type="CDD" id="cd06257">
    <property type="entry name" value="DnaJ"/>
    <property type="match status" value="1"/>
</dbReference>
<sequence length="157" mass="17509">MPVMALGTRGSLYEVLRVEPKATISEIKTAKVYHPDLSGNGRDFTEIHNTYETLLDPKAKAVYDMSLVSRRRTRTTSFGCSGRSGFHPTRRWETDQCCCGVLSQSSSDMLFTVMLIPMLSGCSRVINDNLVGTLLLLTSAKEHPSMYTENVWIIGEL</sequence>
<dbReference type="PANTHER" id="PTHR45432:SF2">
    <property type="entry name" value="CHAPERONE PROTEIN DNAJ 11, CHLOROPLASTIC"/>
    <property type="match status" value="1"/>
</dbReference>
<dbReference type="EMBL" id="JBCGBO010000003">
    <property type="protein sequence ID" value="KAK9214970.1"/>
    <property type="molecule type" value="Genomic_DNA"/>
</dbReference>
<dbReference type="SUPFAM" id="SSF46565">
    <property type="entry name" value="Chaperone J-domain"/>
    <property type="match status" value="1"/>
</dbReference>
<evidence type="ECO:0000313" key="3">
    <source>
        <dbReference type="Proteomes" id="UP001428341"/>
    </source>
</evidence>
<dbReference type="PROSITE" id="PS00636">
    <property type="entry name" value="DNAJ_1"/>
    <property type="match status" value="1"/>
</dbReference>
<feature type="domain" description="J" evidence="1">
    <location>
        <begin position="11"/>
        <end position="67"/>
    </location>
</feature>
<dbReference type="Proteomes" id="UP001428341">
    <property type="component" value="Unassembled WGS sequence"/>
</dbReference>
<dbReference type="InterPro" id="IPR036869">
    <property type="entry name" value="J_dom_sf"/>
</dbReference>
<organism evidence="2 3">
    <name type="scientific">Citrus x changshan-huyou</name>
    <dbReference type="NCBI Taxonomy" id="2935761"/>
    <lineage>
        <taxon>Eukaryota</taxon>
        <taxon>Viridiplantae</taxon>
        <taxon>Streptophyta</taxon>
        <taxon>Embryophyta</taxon>
        <taxon>Tracheophyta</taxon>
        <taxon>Spermatophyta</taxon>
        <taxon>Magnoliopsida</taxon>
        <taxon>eudicotyledons</taxon>
        <taxon>Gunneridae</taxon>
        <taxon>Pentapetalae</taxon>
        <taxon>rosids</taxon>
        <taxon>malvids</taxon>
        <taxon>Sapindales</taxon>
        <taxon>Rutaceae</taxon>
        <taxon>Aurantioideae</taxon>
        <taxon>Citrus</taxon>
    </lineage>
</organism>
<name>A0AAP0MQA4_9ROSI</name>
<accession>A0AAP0MQA4</accession>
<protein>
    <recommendedName>
        <fullName evidence="1">J domain-containing protein</fullName>
    </recommendedName>
</protein>
<dbReference type="Gene3D" id="1.10.287.110">
    <property type="entry name" value="DnaJ domain"/>
    <property type="match status" value="1"/>
</dbReference>
<dbReference type="PANTHER" id="PTHR45432">
    <property type="entry name" value="CHAPERONE PROTEIN DNAJ 11, CHLOROPLASTIC-LIKE"/>
    <property type="match status" value="1"/>
</dbReference>
<dbReference type="AlphaFoldDB" id="A0AAP0MQA4"/>
<dbReference type="Pfam" id="PF00226">
    <property type="entry name" value="DnaJ"/>
    <property type="match status" value="1"/>
</dbReference>
<dbReference type="PROSITE" id="PS50076">
    <property type="entry name" value="DNAJ_2"/>
    <property type="match status" value="1"/>
</dbReference>